<dbReference type="SMART" id="SM00267">
    <property type="entry name" value="GGDEF"/>
    <property type="match status" value="1"/>
</dbReference>
<dbReference type="PROSITE" id="PS51257">
    <property type="entry name" value="PROKAR_LIPOPROTEIN"/>
    <property type="match status" value="1"/>
</dbReference>
<dbReference type="EMBL" id="JBHTMN010000017">
    <property type="protein sequence ID" value="MFD1384613.1"/>
    <property type="molecule type" value="Genomic_DNA"/>
</dbReference>
<keyword evidence="6" id="KW-1185">Reference proteome</keyword>
<dbReference type="Gene3D" id="3.20.20.450">
    <property type="entry name" value="EAL domain"/>
    <property type="match status" value="1"/>
</dbReference>
<proteinExistence type="predicted"/>
<dbReference type="PROSITE" id="PS50887">
    <property type="entry name" value="GGDEF"/>
    <property type="match status" value="1"/>
</dbReference>
<dbReference type="InterPro" id="IPR029787">
    <property type="entry name" value="Nucleotide_cyclase"/>
</dbReference>
<organism evidence="5 6">
    <name type="scientific">Rhodanobacter aciditrophus</name>
    <dbReference type="NCBI Taxonomy" id="1623218"/>
    <lineage>
        <taxon>Bacteria</taxon>
        <taxon>Pseudomonadati</taxon>
        <taxon>Pseudomonadota</taxon>
        <taxon>Gammaproteobacteria</taxon>
        <taxon>Lysobacterales</taxon>
        <taxon>Rhodanobacteraceae</taxon>
        <taxon>Rhodanobacter</taxon>
    </lineage>
</organism>
<dbReference type="InterPro" id="IPR003660">
    <property type="entry name" value="HAMP_dom"/>
</dbReference>
<evidence type="ECO:0000259" key="1">
    <source>
        <dbReference type="PROSITE" id="PS50112"/>
    </source>
</evidence>
<dbReference type="InterPro" id="IPR001633">
    <property type="entry name" value="EAL_dom"/>
</dbReference>
<feature type="domain" description="GGDEF" evidence="4">
    <location>
        <begin position="394"/>
        <end position="532"/>
    </location>
</feature>
<evidence type="ECO:0000313" key="6">
    <source>
        <dbReference type="Proteomes" id="UP001597059"/>
    </source>
</evidence>
<dbReference type="Pfam" id="PF00563">
    <property type="entry name" value="EAL"/>
    <property type="match status" value="1"/>
</dbReference>
<dbReference type="PANTHER" id="PTHR44757:SF2">
    <property type="entry name" value="BIOFILM ARCHITECTURE MAINTENANCE PROTEIN MBAA"/>
    <property type="match status" value="1"/>
</dbReference>
<dbReference type="CDD" id="cd01948">
    <property type="entry name" value="EAL"/>
    <property type="match status" value="1"/>
</dbReference>
<reference evidence="6" key="1">
    <citation type="journal article" date="2019" name="Int. J. Syst. Evol. Microbiol.">
        <title>The Global Catalogue of Microorganisms (GCM) 10K type strain sequencing project: providing services to taxonomists for standard genome sequencing and annotation.</title>
        <authorList>
            <consortium name="The Broad Institute Genomics Platform"/>
            <consortium name="The Broad Institute Genome Sequencing Center for Infectious Disease"/>
            <person name="Wu L."/>
            <person name="Ma J."/>
        </authorList>
    </citation>
    <scope>NUCLEOTIDE SEQUENCE [LARGE SCALE GENOMIC DNA]</scope>
    <source>
        <strain evidence="6">JCM 30774</strain>
    </source>
</reference>
<dbReference type="CDD" id="cd01949">
    <property type="entry name" value="GGDEF"/>
    <property type="match status" value="1"/>
</dbReference>
<comment type="caution">
    <text evidence="5">The sequence shown here is derived from an EMBL/GenBank/DDBJ whole genome shotgun (WGS) entry which is preliminary data.</text>
</comment>
<dbReference type="InterPro" id="IPR052155">
    <property type="entry name" value="Biofilm_reg_signaling"/>
</dbReference>
<feature type="domain" description="EAL" evidence="2">
    <location>
        <begin position="541"/>
        <end position="796"/>
    </location>
</feature>
<dbReference type="Gene3D" id="3.30.450.20">
    <property type="entry name" value="PAS domain"/>
    <property type="match status" value="1"/>
</dbReference>
<sequence>MRLALTKSLYLKQTIATLMLAIVLSVVLSCLQAYETLKNEPARIEQELQSVLSLVEQPLAQALFRLDRPFAQQQAESLLYHPAIHRVVLLDEEGNVFAQANALRLAPNISDSLSERLLPGELSISRQLYFSDIEVQLGKILVNLDRSYLVDEIVRFNSQFFIQNLVKDILLASLISLVFYGLVTRPVKQLTWSIAHLGGRDMVSLPSSFDRVHKEDELGKLKTTFNQLLSRLTSAMSALERSHQHSKAMIDHAADGILVVDHNNKITLTNGAIEKLTSLTSQELMSRPLSELHGDNLWLPLDELLTEMPVDGVMTVETTFSPETTPIPVEIRIAKYLVQDEPEMVLLVRDLSERKEAQQRINRLSYYDSLTRLPNRSLVVDRLQKSMNGLASDETGALIMLDLDRFKTINDSLGHNVGDQLLIEVVDSILPSVPADMTFARMGGDEFAFLWGSMGGGEGDRNAHVLNFVQQVLNECAKAKWVAGHELHVTASIGVSFFDGSEESPATVLRQADTALYRAKEVGRNTFAFFQDDMQAISDKRLSREKSLHRALSKNEFEVYYQPQNDDQGHIIGAEALLRWNDPDDGFISPDEFISVAEEIGLIHDIGRFVFQESARQVAQWRKEGIWKDDWRISINVSPIQFLHPNLVPDITDALEKSGLPASAVDLEITENMLMSDLELALSKMAQIRALGIHLSIDDFGTGYSSLKYLKELPINRLKIDQSFVRDLIDDPNDRAIVLAVIAMAKALGVNVLAEGVETQAHFDHLKAMECFTYQGYFFGRPCPAIQFAELCRNPFKVV</sequence>
<dbReference type="Gene3D" id="3.30.70.270">
    <property type="match status" value="1"/>
</dbReference>
<dbReference type="SUPFAM" id="SSF55785">
    <property type="entry name" value="PYP-like sensor domain (PAS domain)"/>
    <property type="match status" value="1"/>
</dbReference>
<evidence type="ECO:0000259" key="3">
    <source>
        <dbReference type="PROSITE" id="PS50885"/>
    </source>
</evidence>
<dbReference type="InterPro" id="IPR000014">
    <property type="entry name" value="PAS"/>
</dbReference>
<accession>A0ABW4B4Z1</accession>
<dbReference type="RefSeq" id="WP_377369005.1">
    <property type="nucleotide sequence ID" value="NZ_JBHTMN010000017.1"/>
</dbReference>
<dbReference type="PROSITE" id="PS50112">
    <property type="entry name" value="PAS"/>
    <property type="match status" value="1"/>
</dbReference>
<dbReference type="InterPro" id="IPR035965">
    <property type="entry name" value="PAS-like_dom_sf"/>
</dbReference>
<dbReference type="InterPro" id="IPR035919">
    <property type="entry name" value="EAL_sf"/>
</dbReference>
<protein>
    <submittedName>
        <fullName evidence="5">Bifunctional diguanylate cyclase/phosphodiesterase</fullName>
    </submittedName>
</protein>
<dbReference type="InterPro" id="IPR043128">
    <property type="entry name" value="Rev_trsase/Diguanyl_cyclase"/>
</dbReference>
<name>A0ABW4B4Z1_9GAMM</name>
<dbReference type="PROSITE" id="PS50883">
    <property type="entry name" value="EAL"/>
    <property type="match status" value="1"/>
</dbReference>
<dbReference type="InterPro" id="IPR000160">
    <property type="entry name" value="GGDEF_dom"/>
</dbReference>
<gene>
    <name evidence="5" type="ORF">ACFQ45_14675</name>
</gene>
<dbReference type="SMART" id="SM00304">
    <property type="entry name" value="HAMP"/>
    <property type="match status" value="1"/>
</dbReference>
<evidence type="ECO:0000259" key="2">
    <source>
        <dbReference type="PROSITE" id="PS50883"/>
    </source>
</evidence>
<feature type="domain" description="HAMP" evidence="3">
    <location>
        <begin position="181"/>
        <end position="237"/>
    </location>
</feature>
<dbReference type="Pfam" id="PF00990">
    <property type="entry name" value="GGDEF"/>
    <property type="match status" value="1"/>
</dbReference>
<dbReference type="PANTHER" id="PTHR44757">
    <property type="entry name" value="DIGUANYLATE CYCLASE DGCP"/>
    <property type="match status" value="1"/>
</dbReference>
<dbReference type="NCBIfam" id="TIGR00254">
    <property type="entry name" value="GGDEF"/>
    <property type="match status" value="1"/>
</dbReference>
<dbReference type="SMART" id="SM00091">
    <property type="entry name" value="PAS"/>
    <property type="match status" value="1"/>
</dbReference>
<dbReference type="PROSITE" id="PS50885">
    <property type="entry name" value="HAMP"/>
    <property type="match status" value="1"/>
</dbReference>
<dbReference type="NCBIfam" id="TIGR00229">
    <property type="entry name" value="sensory_box"/>
    <property type="match status" value="1"/>
</dbReference>
<dbReference type="SUPFAM" id="SSF141868">
    <property type="entry name" value="EAL domain-like"/>
    <property type="match status" value="1"/>
</dbReference>
<dbReference type="CDD" id="cd00130">
    <property type="entry name" value="PAS"/>
    <property type="match status" value="1"/>
</dbReference>
<dbReference type="SMART" id="SM00052">
    <property type="entry name" value="EAL"/>
    <property type="match status" value="1"/>
</dbReference>
<dbReference type="Proteomes" id="UP001597059">
    <property type="component" value="Unassembled WGS sequence"/>
</dbReference>
<evidence type="ECO:0000313" key="5">
    <source>
        <dbReference type="EMBL" id="MFD1384613.1"/>
    </source>
</evidence>
<evidence type="ECO:0000259" key="4">
    <source>
        <dbReference type="PROSITE" id="PS50887"/>
    </source>
</evidence>
<dbReference type="Pfam" id="PF00989">
    <property type="entry name" value="PAS"/>
    <property type="match status" value="1"/>
</dbReference>
<dbReference type="CDD" id="cd06225">
    <property type="entry name" value="HAMP"/>
    <property type="match status" value="1"/>
</dbReference>
<feature type="domain" description="PAS" evidence="1">
    <location>
        <begin position="242"/>
        <end position="287"/>
    </location>
</feature>
<dbReference type="SUPFAM" id="SSF55073">
    <property type="entry name" value="Nucleotide cyclase"/>
    <property type="match status" value="1"/>
</dbReference>
<dbReference type="InterPro" id="IPR013767">
    <property type="entry name" value="PAS_fold"/>
</dbReference>
<dbReference type="Gene3D" id="6.10.340.10">
    <property type="match status" value="1"/>
</dbReference>